<accession>A0A9W9DUK8</accession>
<reference evidence="2" key="2">
    <citation type="journal article" date="2023" name="Proc. Natl. Acad. Sci. U.S.A.">
        <title>A global phylogenomic analysis of the shiitake genus Lentinula.</title>
        <authorList>
            <person name="Sierra-Patev S."/>
            <person name="Min B."/>
            <person name="Naranjo-Ortiz M."/>
            <person name="Looney B."/>
            <person name="Konkel Z."/>
            <person name="Slot J.C."/>
            <person name="Sakamoto Y."/>
            <person name="Steenwyk J.L."/>
            <person name="Rokas A."/>
            <person name="Carro J."/>
            <person name="Camarero S."/>
            <person name="Ferreira P."/>
            <person name="Molpeceres G."/>
            <person name="Ruiz-Duenas F.J."/>
            <person name="Serrano A."/>
            <person name="Henrissat B."/>
            <person name="Drula E."/>
            <person name="Hughes K.W."/>
            <person name="Mata J.L."/>
            <person name="Ishikawa N.K."/>
            <person name="Vargas-Isla R."/>
            <person name="Ushijima S."/>
            <person name="Smith C.A."/>
            <person name="Donoghue J."/>
            <person name="Ahrendt S."/>
            <person name="Andreopoulos W."/>
            <person name="He G."/>
            <person name="LaButti K."/>
            <person name="Lipzen A."/>
            <person name="Ng V."/>
            <person name="Riley R."/>
            <person name="Sandor L."/>
            <person name="Barry K."/>
            <person name="Martinez A.T."/>
            <person name="Xiao Y."/>
            <person name="Gibbons J.G."/>
            <person name="Terashima K."/>
            <person name="Grigoriev I.V."/>
            <person name="Hibbett D."/>
        </authorList>
    </citation>
    <scope>NUCLEOTIDE SEQUENCE</scope>
    <source>
        <strain evidence="2">Sp2 HRB7682 ss15</strain>
    </source>
</reference>
<comment type="caution">
    <text evidence="2">The sequence shown here is derived from an EMBL/GenBank/DDBJ whole genome shotgun (WGS) entry which is preliminary data.</text>
</comment>
<feature type="region of interest" description="Disordered" evidence="1">
    <location>
        <begin position="39"/>
        <end position="59"/>
    </location>
</feature>
<gene>
    <name evidence="2" type="ORF">C8J55DRAFT_604203</name>
</gene>
<evidence type="ECO:0000313" key="3">
    <source>
        <dbReference type="Proteomes" id="UP001150238"/>
    </source>
</evidence>
<sequence length="129" mass="14069">MQLTGPRSPKIHEKPSILPPHSRTLKQDLRLYPSQILPQTLIGSSDPTTAPPTPDPHAIADCQLQQPIQPTAFTPIALEQRLLTLPLQLIDNEVVVPIPPVPSTTGVGRGNADDLALWFPCRSCYLADL</sequence>
<organism evidence="2 3">
    <name type="scientific">Lentinula lateritia</name>
    <dbReference type="NCBI Taxonomy" id="40482"/>
    <lineage>
        <taxon>Eukaryota</taxon>
        <taxon>Fungi</taxon>
        <taxon>Dikarya</taxon>
        <taxon>Basidiomycota</taxon>
        <taxon>Agaricomycotina</taxon>
        <taxon>Agaricomycetes</taxon>
        <taxon>Agaricomycetidae</taxon>
        <taxon>Agaricales</taxon>
        <taxon>Marasmiineae</taxon>
        <taxon>Omphalotaceae</taxon>
        <taxon>Lentinula</taxon>
    </lineage>
</organism>
<feature type="region of interest" description="Disordered" evidence="1">
    <location>
        <begin position="1"/>
        <end position="23"/>
    </location>
</feature>
<evidence type="ECO:0000256" key="1">
    <source>
        <dbReference type="SAM" id="MobiDB-lite"/>
    </source>
</evidence>
<evidence type="ECO:0000313" key="2">
    <source>
        <dbReference type="EMBL" id="KAJ4487019.1"/>
    </source>
</evidence>
<dbReference type="Proteomes" id="UP001150238">
    <property type="component" value="Unassembled WGS sequence"/>
</dbReference>
<dbReference type="AlphaFoldDB" id="A0A9W9DUK8"/>
<reference evidence="2" key="1">
    <citation type="submission" date="2022-08" db="EMBL/GenBank/DDBJ databases">
        <authorList>
            <consortium name="DOE Joint Genome Institute"/>
            <person name="Min B."/>
            <person name="Riley R."/>
            <person name="Sierra-Patev S."/>
            <person name="Naranjo-Ortiz M."/>
            <person name="Looney B."/>
            <person name="Konkel Z."/>
            <person name="Slot J.C."/>
            <person name="Sakamoto Y."/>
            <person name="Steenwyk J.L."/>
            <person name="Rokas A."/>
            <person name="Carro J."/>
            <person name="Camarero S."/>
            <person name="Ferreira P."/>
            <person name="Molpeceres G."/>
            <person name="Ruiz-Duenas F.J."/>
            <person name="Serrano A."/>
            <person name="Henrissat B."/>
            <person name="Drula E."/>
            <person name="Hughes K.W."/>
            <person name="Mata J.L."/>
            <person name="Ishikawa N.K."/>
            <person name="Vargas-Isla R."/>
            <person name="Ushijima S."/>
            <person name="Smith C.A."/>
            <person name="Ahrendt S."/>
            <person name="Andreopoulos W."/>
            <person name="He G."/>
            <person name="Labutti K."/>
            <person name="Lipzen A."/>
            <person name="Ng V."/>
            <person name="Sandor L."/>
            <person name="Barry K."/>
            <person name="Martinez A.T."/>
            <person name="Xiao Y."/>
            <person name="Gibbons J.G."/>
            <person name="Terashima K."/>
            <person name="Hibbett D.S."/>
            <person name="Grigoriev I.V."/>
        </authorList>
    </citation>
    <scope>NUCLEOTIDE SEQUENCE</scope>
    <source>
        <strain evidence="2">Sp2 HRB7682 ss15</strain>
    </source>
</reference>
<proteinExistence type="predicted"/>
<dbReference type="EMBL" id="JANVFS010000009">
    <property type="protein sequence ID" value="KAJ4487019.1"/>
    <property type="molecule type" value="Genomic_DNA"/>
</dbReference>
<name>A0A9W9DUK8_9AGAR</name>
<protein>
    <submittedName>
        <fullName evidence="2">Uncharacterized protein</fullName>
    </submittedName>
</protein>